<dbReference type="AlphaFoldDB" id="A0A9E7NEG1"/>
<dbReference type="RefSeq" id="WP_254161542.1">
    <property type="nucleotide sequence ID" value="NZ_CP100358.1"/>
</dbReference>
<gene>
    <name evidence="2" type="ORF">NGM29_21040</name>
</gene>
<keyword evidence="2" id="KW-0614">Plasmid</keyword>
<sequence length="48" mass="5493">MERGHRERRDYQPRPGEPRLDQPAADESAQAGRCGYRTDRRVPAVTIA</sequence>
<feature type="compositionally biased region" description="Basic and acidic residues" evidence="1">
    <location>
        <begin position="1"/>
        <end position="20"/>
    </location>
</feature>
<accession>A0A9E7NEG1</accession>
<geneLocation type="plasmid" evidence="2 3">
    <name>unnamed3</name>
</geneLocation>
<dbReference type="KEGG" id="sawl:NGM29_21040"/>
<dbReference type="EMBL" id="CP100358">
    <property type="protein sequence ID" value="UTF55981.1"/>
    <property type="molecule type" value="Genomic_DNA"/>
</dbReference>
<protein>
    <submittedName>
        <fullName evidence="2">Uncharacterized protein</fullName>
    </submittedName>
</protein>
<name>A0A9E7NEG1_9EURY</name>
<keyword evidence="3" id="KW-1185">Reference proteome</keyword>
<evidence type="ECO:0000256" key="1">
    <source>
        <dbReference type="SAM" id="MobiDB-lite"/>
    </source>
</evidence>
<proteinExistence type="predicted"/>
<organism evidence="2 3">
    <name type="scientific">Natronosalvus rutilus</name>
    <dbReference type="NCBI Taxonomy" id="2953753"/>
    <lineage>
        <taxon>Archaea</taxon>
        <taxon>Methanobacteriati</taxon>
        <taxon>Methanobacteriota</taxon>
        <taxon>Stenosarchaea group</taxon>
        <taxon>Halobacteria</taxon>
        <taxon>Halobacteriales</taxon>
        <taxon>Natrialbaceae</taxon>
        <taxon>Natronosalvus</taxon>
    </lineage>
</organism>
<evidence type="ECO:0000313" key="2">
    <source>
        <dbReference type="EMBL" id="UTF55981.1"/>
    </source>
</evidence>
<evidence type="ECO:0000313" key="3">
    <source>
        <dbReference type="Proteomes" id="UP001056855"/>
    </source>
</evidence>
<reference evidence="2" key="1">
    <citation type="submission" date="2022-06" db="EMBL/GenBank/DDBJ databases">
        <title>Diverse halophilic archaea isolated from saline environments.</title>
        <authorList>
            <person name="Cui H.-L."/>
        </authorList>
    </citation>
    <scope>NUCLEOTIDE SEQUENCE</scope>
    <source>
        <strain evidence="2">WLHS1</strain>
        <plasmid evidence="2">unnamed3</plasmid>
    </source>
</reference>
<dbReference type="GeneID" id="73292588"/>
<feature type="region of interest" description="Disordered" evidence="1">
    <location>
        <begin position="1"/>
        <end position="48"/>
    </location>
</feature>
<dbReference type="Proteomes" id="UP001056855">
    <property type="component" value="Plasmid unnamed3"/>
</dbReference>